<protein>
    <submittedName>
        <fullName evidence="1">Uncharacterized protein</fullName>
    </submittedName>
</protein>
<reference evidence="1 2" key="1">
    <citation type="submission" date="2018-08" db="EMBL/GenBank/DDBJ databases">
        <title>Neisseria animalis ATCC 49930 complete genome.</title>
        <authorList>
            <person name="Veseli I.A."/>
            <person name="Mascarenhas dos Santos A.C."/>
            <person name="Buttler R."/>
            <person name="Pombert J.-F."/>
        </authorList>
    </citation>
    <scope>NUCLEOTIDE SEQUENCE [LARGE SCALE GENOMIC DNA]</scope>
    <source>
        <strain evidence="1 2">ATCC 49930</strain>
    </source>
</reference>
<dbReference type="Proteomes" id="UP000325536">
    <property type="component" value="Chromosome"/>
</dbReference>
<organism evidence="1 2">
    <name type="scientific">Neisseria animalis</name>
    <dbReference type="NCBI Taxonomy" id="492"/>
    <lineage>
        <taxon>Bacteria</taxon>
        <taxon>Pseudomonadati</taxon>
        <taxon>Pseudomonadota</taxon>
        <taxon>Betaproteobacteria</taxon>
        <taxon>Neisseriales</taxon>
        <taxon>Neisseriaceae</taxon>
        <taxon>Neisseria</taxon>
    </lineage>
</organism>
<dbReference type="EMBL" id="CP031699">
    <property type="protein sequence ID" value="QEY23397.1"/>
    <property type="molecule type" value="Genomic_DNA"/>
</dbReference>
<accession>A0A5P3MPD3</accession>
<dbReference type="KEGG" id="naq:D0T90_01845"/>
<keyword evidence="2" id="KW-1185">Reference proteome</keyword>
<evidence type="ECO:0000313" key="2">
    <source>
        <dbReference type="Proteomes" id="UP000325536"/>
    </source>
</evidence>
<evidence type="ECO:0000313" key="1">
    <source>
        <dbReference type="EMBL" id="QEY23397.1"/>
    </source>
</evidence>
<name>A0A5P3MPD3_NEIAN</name>
<dbReference type="AlphaFoldDB" id="A0A5P3MPD3"/>
<gene>
    <name evidence="1" type="ORF">D0T90_01845</name>
</gene>
<proteinExistence type="predicted"/>
<sequence length="73" mass="8173">MPDFADGMVFRQTVKGRLQNHVFPSQHIIGQRSTKPNNRAADNTSHTGGNLLLQQFCQTHSWGKIPQRRTASG</sequence>